<gene>
    <name evidence="2" type="ORF">FB563_4003</name>
</gene>
<name>A0A542UIP4_9ACTN</name>
<keyword evidence="1" id="KW-0732">Signal</keyword>
<dbReference type="EMBL" id="VFNX01000001">
    <property type="protein sequence ID" value="TQK98955.1"/>
    <property type="molecule type" value="Genomic_DNA"/>
</dbReference>
<feature type="chain" id="PRO_5021993951" description="Secreted protein" evidence="1">
    <location>
        <begin position="28"/>
        <end position="119"/>
    </location>
</feature>
<reference evidence="2 3" key="1">
    <citation type="submission" date="2019-06" db="EMBL/GenBank/DDBJ databases">
        <title>Sequencing the genomes of 1000 actinobacteria strains.</title>
        <authorList>
            <person name="Klenk H.-P."/>
        </authorList>
    </citation>
    <scope>NUCLEOTIDE SEQUENCE [LARGE SCALE GENOMIC DNA]</scope>
    <source>
        <strain evidence="2 3">DSM 41929</strain>
    </source>
</reference>
<proteinExistence type="predicted"/>
<dbReference type="Proteomes" id="UP000318103">
    <property type="component" value="Unassembled WGS sequence"/>
</dbReference>
<evidence type="ECO:0000256" key="1">
    <source>
        <dbReference type="SAM" id="SignalP"/>
    </source>
</evidence>
<evidence type="ECO:0008006" key="4">
    <source>
        <dbReference type="Google" id="ProtNLM"/>
    </source>
</evidence>
<accession>A0A542UIP4</accession>
<protein>
    <recommendedName>
        <fullName evidence="4">Secreted protein</fullName>
    </recommendedName>
</protein>
<keyword evidence="3" id="KW-1185">Reference proteome</keyword>
<dbReference type="AlphaFoldDB" id="A0A542UIP4"/>
<comment type="caution">
    <text evidence="2">The sequence shown here is derived from an EMBL/GenBank/DDBJ whole genome shotgun (WGS) entry which is preliminary data.</text>
</comment>
<evidence type="ECO:0000313" key="2">
    <source>
        <dbReference type="EMBL" id="TQK98955.1"/>
    </source>
</evidence>
<organism evidence="2 3">
    <name type="scientific">Streptomyces puniciscabiei</name>
    <dbReference type="NCBI Taxonomy" id="164348"/>
    <lineage>
        <taxon>Bacteria</taxon>
        <taxon>Bacillati</taxon>
        <taxon>Actinomycetota</taxon>
        <taxon>Actinomycetes</taxon>
        <taxon>Kitasatosporales</taxon>
        <taxon>Streptomycetaceae</taxon>
        <taxon>Streptomyces</taxon>
    </lineage>
</organism>
<sequence length="119" mass="12842">MFTRQKVATISGLVGSLAVICAGAAHAHAGEPGGECRTTATGGVVCMRKSDTRSDDHGKHVINQTRDCLTADRSRVVFPDDQLLHGGSEEVGQVLDCSNHVKLPKGFKRPRFDRPHFAF</sequence>
<evidence type="ECO:0000313" key="3">
    <source>
        <dbReference type="Proteomes" id="UP000318103"/>
    </source>
</evidence>
<dbReference type="RefSeq" id="WP_063797042.1">
    <property type="nucleotide sequence ID" value="NZ_JBPJFI010000001.1"/>
</dbReference>
<feature type="signal peptide" evidence="1">
    <location>
        <begin position="1"/>
        <end position="27"/>
    </location>
</feature>